<dbReference type="GO" id="GO:0008237">
    <property type="term" value="F:metallopeptidase activity"/>
    <property type="evidence" value="ECO:0007669"/>
    <property type="project" value="UniProtKB-KW"/>
</dbReference>
<dbReference type="Pfam" id="PF05547">
    <property type="entry name" value="Peptidase_M6"/>
    <property type="match status" value="1"/>
</dbReference>
<dbReference type="InterPro" id="IPR008757">
    <property type="entry name" value="Peptidase_M6-like_domain"/>
</dbReference>
<keyword evidence="4" id="KW-0378">Hydrolase</keyword>
<evidence type="ECO:0000259" key="3">
    <source>
        <dbReference type="Pfam" id="PF20774"/>
    </source>
</evidence>
<dbReference type="Proteomes" id="UP000275865">
    <property type="component" value="Unassembled WGS sequence"/>
</dbReference>
<dbReference type="GO" id="GO:0006508">
    <property type="term" value="P:proteolysis"/>
    <property type="evidence" value="ECO:0007669"/>
    <property type="project" value="UniProtKB-KW"/>
</dbReference>
<dbReference type="PANTHER" id="PTHR41775">
    <property type="entry name" value="SECRETED PROTEIN-RELATED"/>
    <property type="match status" value="1"/>
</dbReference>
<keyword evidence="4" id="KW-0645">Protease</keyword>
<feature type="domain" description="Immune inhibitor A-like metallopeptidase VEG" evidence="3">
    <location>
        <begin position="638"/>
        <end position="799"/>
    </location>
</feature>
<dbReference type="SUPFAM" id="SSF55486">
    <property type="entry name" value="Metalloproteases ('zincins'), catalytic domain"/>
    <property type="match status" value="1"/>
</dbReference>
<evidence type="ECO:0000313" key="5">
    <source>
        <dbReference type="Proteomes" id="UP000275865"/>
    </source>
</evidence>
<dbReference type="NCBIfam" id="TIGR03296">
    <property type="entry name" value="M6dom_TIGR03296"/>
    <property type="match status" value="1"/>
</dbReference>
<feature type="compositionally biased region" description="Basic and acidic residues" evidence="1">
    <location>
        <begin position="81"/>
        <end position="99"/>
    </location>
</feature>
<proteinExistence type="predicted"/>
<organism evidence="4 5">
    <name type="scientific">Micromonospora musae</name>
    <dbReference type="NCBI Taxonomy" id="1894970"/>
    <lineage>
        <taxon>Bacteria</taxon>
        <taxon>Bacillati</taxon>
        <taxon>Actinomycetota</taxon>
        <taxon>Actinomycetes</taxon>
        <taxon>Micromonosporales</taxon>
        <taxon>Micromonosporaceae</taxon>
        <taxon>Micromonospora</taxon>
    </lineage>
</organism>
<feature type="domain" description="Peptidase M6-like" evidence="2">
    <location>
        <begin position="138"/>
        <end position="436"/>
    </location>
</feature>
<accession>A0A3A9Y3R2</accession>
<feature type="compositionally biased region" description="Low complexity" evidence="1">
    <location>
        <begin position="67"/>
        <end position="80"/>
    </location>
</feature>
<reference evidence="4 5" key="1">
    <citation type="submission" date="2018-09" db="EMBL/GenBank/DDBJ databases">
        <title>Micromonospora sp. nov. MS1-9, isolated from a root of Musa sp.</title>
        <authorList>
            <person name="Kuncharoen N."/>
            <person name="Kudo T."/>
            <person name="Ohkuma M."/>
            <person name="Yuki M."/>
            <person name="Tanasupawat S."/>
        </authorList>
    </citation>
    <scope>NUCLEOTIDE SEQUENCE [LARGE SCALE GENOMIC DNA]</scope>
    <source>
        <strain evidence="4 5">MS1-9</strain>
    </source>
</reference>
<sequence length="810" mass="88055">MIIPSRQLVTCSASSVRVVDAIHDSRLHVCGLSCNRSTKEDPLRRRVTAGLATAAAALLAAGAVATPASGAPAANPTPSSDRAEHGPDNLPDPKADQQRALRKQAIADLLTGKAKLETRHGSKVIKIKDKFVEYQQPPKVDPIFTMLVNFGDKVDPRTGGAAGPVVNQIPEPDRKYDGGATDDNSTTWSANYDRQHYLDMFYGRRGESMRDFYLAQSGGRYTVGGDVSDWVTVPYNEARYGSNAIPESDGSWNFIKDTATSWYDAQVTAGKTPAQIKEYLAQFDTWDRYDFDQDGNFNEPDGYVDHFQAVHAGIGEEAGGGAEGEDAIWSHRWGAFTNLAGSAGPEGNKAGGVQIGDTGMWIRDYTTEPENGGLGVFSHEYGHDLGLPDLYDTVGGDNGVGFWSLMSSGSWLSHGKEDIGSTPGYMDPWSKLFLGWLNYSTVEYDKGTSQVTLGPAGDSDGPLAQAVVVNLPAQEQTTAYNTPFGGSYEWWGGSADDLNTTLARQLDLTGATTASINAKAWYDIEEDFDYLYAEVSTDNGASWTQLTNSLVDAAETGVDGSSNGAWVDLNYDLSAYAGKAVQFRYRYQSDGGLHLAGAFLDNVSLVKDGAAAWTDDVETQAAEWTARGFTRMGGKVTAEYPRFYIAENRTYFGYDETLKTGGYNYGYTNTRPNWVERYANQPGMVVWYVNYAYGDNNTSEHPGYGLNLPVDVRPGPITVPGQGTITNRRNGFDAAFSLKQKPAQTFHLNGVPVTLPKLKANPVFDDSVVDRYWSAQNEQNSVKVAGTGTRIEIVKQGNHPADKMVVRVSN</sequence>
<dbReference type="AlphaFoldDB" id="A0A3A9Y3R2"/>
<dbReference type="EMBL" id="RAZT01000007">
    <property type="protein sequence ID" value="RKN31662.1"/>
    <property type="molecule type" value="Genomic_DNA"/>
</dbReference>
<dbReference type="InterPro" id="IPR048665">
    <property type="entry name" value="InhA-like_VEG"/>
</dbReference>
<comment type="caution">
    <text evidence="4">The sequence shown here is derived from an EMBL/GenBank/DDBJ whole genome shotgun (WGS) entry which is preliminary data.</text>
</comment>
<feature type="region of interest" description="Disordered" evidence="1">
    <location>
        <begin position="67"/>
        <end position="99"/>
    </location>
</feature>
<gene>
    <name evidence="4" type="ORF">D7044_15240</name>
</gene>
<feature type="region of interest" description="Disordered" evidence="1">
    <location>
        <begin position="159"/>
        <end position="182"/>
    </location>
</feature>
<dbReference type="Pfam" id="PF20773">
    <property type="entry name" value="InhA-like_MAM"/>
    <property type="match status" value="1"/>
</dbReference>
<evidence type="ECO:0000313" key="4">
    <source>
        <dbReference type="EMBL" id="RKN31662.1"/>
    </source>
</evidence>
<evidence type="ECO:0000259" key="2">
    <source>
        <dbReference type="Pfam" id="PF05547"/>
    </source>
</evidence>
<keyword evidence="4" id="KW-0482">Metalloprotease</keyword>
<evidence type="ECO:0000256" key="1">
    <source>
        <dbReference type="SAM" id="MobiDB-lite"/>
    </source>
</evidence>
<name>A0A3A9Y3R2_9ACTN</name>
<dbReference type="Gene3D" id="2.60.120.260">
    <property type="entry name" value="Galactose-binding domain-like"/>
    <property type="match status" value="1"/>
</dbReference>
<protein>
    <submittedName>
        <fullName evidence="4">M6 family metalloprotease domain-containing protein</fullName>
    </submittedName>
</protein>
<dbReference type="PANTHER" id="PTHR41775:SF1">
    <property type="entry name" value="PEPTIDASE M6-LIKE DOMAIN-CONTAINING PROTEIN"/>
    <property type="match status" value="1"/>
</dbReference>
<dbReference type="Pfam" id="PF20774">
    <property type="entry name" value="InhA-like_VEG"/>
    <property type="match status" value="1"/>
</dbReference>